<name>A0A8J5WME9_ZIZPA</name>
<keyword evidence="3" id="KW-1185">Reference proteome</keyword>
<evidence type="ECO:0000313" key="2">
    <source>
        <dbReference type="EMBL" id="KAG8091134.1"/>
    </source>
</evidence>
<dbReference type="Proteomes" id="UP000729402">
    <property type="component" value="Unassembled WGS sequence"/>
</dbReference>
<feature type="region of interest" description="Disordered" evidence="1">
    <location>
        <begin position="1"/>
        <end position="48"/>
    </location>
</feature>
<organism evidence="2 3">
    <name type="scientific">Zizania palustris</name>
    <name type="common">Northern wild rice</name>
    <dbReference type="NCBI Taxonomy" id="103762"/>
    <lineage>
        <taxon>Eukaryota</taxon>
        <taxon>Viridiplantae</taxon>
        <taxon>Streptophyta</taxon>
        <taxon>Embryophyta</taxon>
        <taxon>Tracheophyta</taxon>
        <taxon>Spermatophyta</taxon>
        <taxon>Magnoliopsida</taxon>
        <taxon>Liliopsida</taxon>
        <taxon>Poales</taxon>
        <taxon>Poaceae</taxon>
        <taxon>BOP clade</taxon>
        <taxon>Oryzoideae</taxon>
        <taxon>Oryzeae</taxon>
        <taxon>Zizaniinae</taxon>
        <taxon>Zizania</taxon>
    </lineage>
</organism>
<dbReference type="EMBL" id="JAAALK010000081">
    <property type="protein sequence ID" value="KAG8091134.1"/>
    <property type="molecule type" value="Genomic_DNA"/>
</dbReference>
<evidence type="ECO:0000256" key="1">
    <source>
        <dbReference type="SAM" id="MobiDB-lite"/>
    </source>
</evidence>
<feature type="region of interest" description="Disordered" evidence="1">
    <location>
        <begin position="76"/>
        <end position="103"/>
    </location>
</feature>
<reference evidence="2" key="2">
    <citation type="submission" date="2021-02" db="EMBL/GenBank/DDBJ databases">
        <authorList>
            <person name="Kimball J.A."/>
            <person name="Haas M.W."/>
            <person name="Macchietto M."/>
            <person name="Kono T."/>
            <person name="Duquette J."/>
            <person name="Shao M."/>
        </authorList>
    </citation>
    <scope>NUCLEOTIDE SEQUENCE</scope>
    <source>
        <tissue evidence="2">Fresh leaf tissue</tissue>
    </source>
</reference>
<comment type="caution">
    <text evidence="2">The sequence shown here is derived from an EMBL/GenBank/DDBJ whole genome shotgun (WGS) entry which is preliminary data.</text>
</comment>
<proteinExistence type="predicted"/>
<gene>
    <name evidence="2" type="ORF">GUJ93_ZPchr0011g28463</name>
</gene>
<evidence type="ECO:0000313" key="3">
    <source>
        <dbReference type="Proteomes" id="UP000729402"/>
    </source>
</evidence>
<dbReference type="AlphaFoldDB" id="A0A8J5WME9"/>
<accession>A0A8J5WME9</accession>
<protein>
    <submittedName>
        <fullName evidence="2">Uncharacterized protein</fullName>
    </submittedName>
</protein>
<reference evidence="2" key="1">
    <citation type="journal article" date="2021" name="bioRxiv">
        <title>Whole Genome Assembly and Annotation of Northern Wild Rice, Zizania palustris L., Supports a Whole Genome Duplication in the Zizania Genus.</title>
        <authorList>
            <person name="Haas M."/>
            <person name="Kono T."/>
            <person name="Macchietto M."/>
            <person name="Millas R."/>
            <person name="McGilp L."/>
            <person name="Shao M."/>
            <person name="Duquette J."/>
            <person name="Hirsch C.N."/>
            <person name="Kimball J."/>
        </authorList>
    </citation>
    <scope>NUCLEOTIDE SEQUENCE</scope>
    <source>
        <tissue evidence="2">Fresh leaf tissue</tissue>
    </source>
</reference>
<sequence length="103" mass="11543">MHFDRRSPPTSGAAGNPPVAASGRRLSSSDVGCSRKSSGRRLRSPPELLRRWVQQEQVESGIKQLGSVHRNDNYVKLHKDSVNKREGRNINNGNIAREEKLKK</sequence>
<feature type="compositionally biased region" description="Basic and acidic residues" evidence="1">
    <location>
        <begin position="76"/>
        <end position="88"/>
    </location>
</feature>